<comment type="function">
    <text evidence="4">Binds to the catalytic subunit of the cyclin dependent kinases and is essential for their biological function.</text>
</comment>
<evidence type="ECO:0000313" key="9">
    <source>
        <dbReference type="WBParaSite" id="HDID_0000408701-mRNA-1"/>
    </source>
</evidence>
<evidence type="ECO:0000313" key="5">
    <source>
        <dbReference type="EMBL" id="VDL43493.1"/>
    </source>
</evidence>
<keyword evidence="2 4" id="KW-0132">Cell division</keyword>
<gene>
    <name evidence="5" type="ORF">HDID_LOCUS4085</name>
    <name evidence="6" type="ORF">WMSIL1_LOCUS5571</name>
</gene>
<dbReference type="GO" id="GO:0016538">
    <property type="term" value="F:cyclin-dependent protein serine/threonine kinase regulator activity"/>
    <property type="evidence" value="ECO:0007669"/>
    <property type="project" value="InterPro"/>
</dbReference>
<dbReference type="WBParaSite" id="HDID_0000408701-mRNA-1">
    <property type="protein sequence ID" value="HDID_0000408701-mRNA-1"/>
    <property type="gene ID" value="HDID_0000408701"/>
</dbReference>
<dbReference type="SUPFAM" id="SSF55637">
    <property type="entry name" value="Cell cycle regulatory proteins"/>
    <property type="match status" value="1"/>
</dbReference>
<dbReference type="Proteomes" id="UP000321570">
    <property type="component" value="Unassembled WGS sequence"/>
</dbReference>
<evidence type="ECO:0000256" key="2">
    <source>
        <dbReference type="ARBA" id="ARBA00022618"/>
    </source>
</evidence>
<evidence type="ECO:0000313" key="7">
    <source>
        <dbReference type="Proteomes" id="UP000274504"/>
    </source>
</evidence>
<evidence type="ECO:0000313" key="8">
    <source>
        <dbReference type="Proteomes" id="UP000321570"/>
    </source>
</evidence>
<dbReference type="InterPro" id="IPR036858">
    <property type="entry name" value="Cyclin-dep_kinase_reg-sub_sf"/>
</dbReference>
<dbReference type="Gene3D" id="3.30.170.10">
    <property type="entry name" value="Cyclin-dependent kinase, regulatory subunit"/>
    <property type="match status" value="1"/>
</dbReference>
<evidence type="ECO:0000256" key="4">
    <source>
        <dbReference type="RuleBase" id="RU311113"/>
    </source>
</evidence>
<dbReference type="FunFam" id="3.30.170.10:FF:000001">
    <property type="entry name" value="Cyclin-dependent kinases regulatory subunit"/>
    <property type="match status" value="1"/>
</dbReference>
<keyword evidence="8" id="KW-1185">Reference proteome</keyword>
<sequence>MITDEKGIQYSDKFYDDVYEYRHVYLPKEIATKVPKNRLMTEKEWRAIGIQQSLGWVHYAIHNPEPHIILFRRPRTDVPVAAGTKKAHAQYA</sequence>
<dbReference type="OrthoDB" id="440676at2759"/>
<dbReference type="SMART" id="SM01084">
    <property type="entry name" value="CKS"/>
    <property type="match status" value="1"/>
</dbReference>
<dbReference type="STRING" id="6216.A0A0R3SGP7"/>
<dbReference type="Proteomes" id="UP000274504">
    <property type="component" value="Unassembled WGS sequence"/>
</dbReference>
<proteinExistence type="inferred from homology"/>
<dbReference type="Pfam" id="PF01111">
    <property type="entry name" value="CKS"/>
    <property type="match status" value="1"/>
</dbReference>
<dbReference type="AlphaFoldDB" id="A0A0R3SGP7"/>
<protein>
    <recommendedName>
        <fullName evidence="4">Cyclin-dependent kinases regulatory subunit</fullName>
    </recommendedName>
</protein>
<evidence type="ECO:0000313" key="6">
    <source>
        <dbReference type="EMBL" id="VUZ45479.1"/>
    </source>
</evidence>
<dbReference type="EMBL" id="UYSG01001430">
    <property type="protein sequence ID" value="VDL43493.1"/>
    <property type="molecule type" value="Genomic_DNA"/>
</dbReference>
<dbReference type="InterPro" id="IPR000789">
    <property type="entry name" value="Cyclin-dep_kinase_reg-sub"/>
</dbReference>
<dbReference type="PRINTS" id="PR00296">
    <property type="entry name" value="CYCLINKINASE"/>
</dbReference>
<evidence type="ECO:0000256" key="3">
    <source>
        <dbReference type="ARBA" id="ARBA00023306"/>
    </source>
</evidence>
<comment type="similarity">
    <text evidence="1 4">Belongs to the CKS family.</text>
</comment>
<reference evidence="5 7" key="2">
    <citation type="submission" date="2018-11" db="EMBL/GenBank/DDBJ databases">
        <authorList>
            <consortium name="Pathogen Informatics"/>
        </authorList>
    </citation>
    <scope>NUCLEOTIDE SEQUENCE [LARGE SCALE GENOMIC DNA]</scope>
</reference>
<accession>A0A0R3SGP7</accession>
<dbReference type="GO" id="GO:0051301">
    <property type="term" value="P:cell division"/>
    <property type="evidence" value="ECO:0007669"/>
    <property type="project" value="UniProtKB-UniRule"/>
</dbReference>
<name>A0A0R3SGP7_HYMDI</name>
<evidence type="ECO:0000256" key="1">
    <source>
        <dbReference type="ARBA" id="ARBA00007782"/>
    </source>
</evidence>
<dbReference type="PANTHER" id="PTHR23415">
    <property type="entry name" value="CYCLIN-DEPENDENT KINASES REGULATORY SUBUNIT/60S RIBOSOME SUBUNIT BIOGENESIS PROTEIN NIP7"/>
    <property type="match status" value="1"/>
</dbReference>
<keyword evidence="3 4" id="KW-0131">Cell cycle</keyword>
<reference evidence="6 8" key="3">
    <citation type="submission" date="2019-07" db="EMBL/GenBank/DDBJ databases">
        <authorList>
            <person name="Jastrzebski P J."/>
            <person name="Paukszto L."/>
            <person name="Jastrzebski P J."/>
        </authorList>
    </citation>
    <scope>NUCLEOTIDE SEQUENCE [LARGE SCALE GENOMIC DNA]</scope>
    <source>
        <strain evidence="6 8">WMS-il1</strain>
    </source>
</reference>
<organism evidence="9">
    <name type="scientific">Hymenolepis diminuta</name>
    <name type="common">Rat tapeworm</name>
    <dbReference type="NCBI Taxonomy" id="6216"/>
    <lineage>
        <taxon>Eukaryota</taxon>
        <taxon>Metazoa</taxon>
        <taxon>Spiralia</taxon>
        <taxon>Lophotrochozoa</taxon>
        <taxon>Platyhelminthes</taxon>
        <taxon>Cestoda</taxon>
        <taxon>Eucestoda</taxon>
        <taxon>Cyclophyllidea</taxon>
        <taxon>Hymenolepididae</taxon>
        <taxon>Hymenolepis</taxon>
    </lineage>
</organism>
<reference evidence="9" key="1">
    <citation type="submission" date="2017-02" db="UniProtKB">
        <authorList>
            <consortium name="WormBaseParasite"/>
        </authorList>
    </citation>
    <scope>IDENTIFICATION</scope>
</reference>
<dbReference type="EMBL" id="CABIJS010000177">
    <property type="protein sequence ID" value="VUZ45479.1"/>
    <property type="molecule type" value="Genomic_DNA"/>
</dbReference>